<evidence type="ECO:0000313" key="5">
    <source>
        <dbReference type="Proteomes" id="UP000053958"/>
    </source>
</evidence>
<feature type="domain" description="RDRP core" evidence="3">
    <location>
        <begin position="446"/>
        <end position="1089"/>
    </location>
</feature>
<dbReference type="PANTHER" id="PTHR23079:SF14">
    <property type="entry name" value="RNA-DEPENDENT RNA POLYMERASE"/>
    <property type="match status" value="1"/>
</dbReference>
<accession>A0A0F4YZ55</accession>
<dbReference type="OrthoDB" id="10055769at2759"/>
<dbReference type="GO" id="GO:0003968">
    <property type="term" value="F:RNA-directed RNA polymerase activity"/>
    <property type="evidence" value="ECO:0007669"/>
    <property type="project" value="UniProtKB-KW"/>
</dbReference>
<sequence length="1316" mass="151529">MGSYHPQTPDRRTGKKLDLIIEDLNLKFDLRIPNPSLSSPSSREREKPLDLKCFLALKELHFKNVNIDRILQNFEERVQAWVPKPRQEPGTLPTTSNFLRRDGYRSISAGERKKRLEILEELLRDEIYLIRGGSFSPHALDRLRRPRDLSNGPPRPSDHARSRAPRPSETKRKSFDDEESMETEDEFEDSVFDEMDADDFFLDDDQKPESPKKKRQSRISDYMKVVKPDQSSSNAKPQPMPAPQNELNTSFATTVTSDSDDDIFDPPRDPRALGRSFDTDITEPMEESLTQDSSTVGVMLSEEVTSILQAVEGESFSTSKAHPEQDLAEQKLLNDLLQNGPFAKRKYLPSSVSLRARYELERIAEEWGIPLKDVLAGDKDPFNDHEGFWKWIEGHTQRHGKALPEKSPAKAWDAAVNQFKVVDKHSEVVVLTGALNWRDKSEAGIFKLKLNPLKIERSCRFHRRFGSDRFLSLTIPAPSRPPSHLRFNSHPSLLRETIAKWLTHYEHYLLGRTWRAFYVEDVKSKSKKNKSDIRFRVEFFAVDGIDFDHSRSAPSLAPINQPCDKHTPMSVEALLEWHMPRHANMDQTDCKLFQRIALGLSKTWASVVLRPEEILHLEDDKSKPEVMNDGCALMSRALAREICDHLGIQGSTPSCFQGRIAGAKGLWMVDRQNSPIHAGERDFWIQISDSQLKVKPHPHYWSPKSADDEQLTFEVANWSKELHPVELNVQLLTILEERGPVREYIAEVMRDGIRQMYGDFAAVIEQDSPQLARLLVKKIRPRLEDSFSRNSFRRIDQWILDDTKSIIRFLEAGFSPRNFSLLRDCLRRCLVHTLDRYVTELHIPIPLSTYAYSIADPYDVLEENEVHFGFSREWPDVGFDDTMLDGVDVLVGRLPAHRPSDIQRRRAVWKHELRHFKDVIVFSSRGEKPLASLLSGGDYDGDKPWICWDPRIVGSFNDAPPPKKELPPERFRLTKHARPMREVQSTEEFLEGTFKFNLTLSNLGRCTVEHEKIVYEEDESVGSEKAQELAMLLSHLVDGRKAGLQLSEKAWQEYRKEISPRKRGVPAYKDPGATRWKSSNIIDYLKFEVAQREKHNVLTRFTALYEGLGGKDSRDSDLIRPWQKAWTRAQREKEVSNNKLIDALQEVRRRVEDAKSRWADFCCRGFKKPYDAVVQRAADLIREIQPPDCDHPLVHTWQNSEYEWRTLLASCTYERYRQHKFAWYAVGETLCRIKTGDGPARLVCESIYYCMKVNSKVSRRLAAMEVDDGDDDAGVDDDEFEGKEAIEMLVDRDDGSTAGLATLDYFDDDEDGLSVE</sequence>
<feature type="region of interest" description="Disordered" evidence="2">
    <location>
        <begin position="140"/>
        <end position="276"/>
    </location>
</feature>
<evidence type="ECO:0000259" key="3">
    <source>
        <dbReference type="Pfam" id="PF05183"/>
    </source>
</evidence>
<dbReference type="EC" id="2.7.7.48" evidence="1"/>
<dbReference type="GO" id="GO:0030422">
    <property type="term" value="P:siRNA processing"/>
    <property type="evidence" value="ECO:0007669"/>
    <property type="project" value="TreeGrafter"/>
</dbReference>
<keyword evidence="1" id="KW-0694">RNA-binding</keyword>
<evidence type="ECO:0000256" key="2">
    <source>
        <dbReference type="SAM" id="MobiDB-lite"/>
    </source>
</evidence>
<keyword evidence="1 4" id="KW-0696">RNA-directed RNA polymerase</keyword>
<name>A0A0F4YZ55_RASE3</name>
<protein>
    <recommendedName>
        <fullName evidence="1">RNA-dependent RNA polymerase</fullName>
        <ecNumber evidence="1">2.7.7.48</ecNumber>
    </recommendedName>
</protein>
<evidence type="ECO:0000256" key="1">
    <source>
        <dbReference type="RuleBase" id="RU363098"/>
    </source>
</evidence>
<feature type="compositionally biased region" description="Acidic residues" evidence="2">
    <location>
        <begin position="176"/>
        <end position="203"/>
    </location>
</feature>
<feature type="compositionally biased region" description="Basic and acidic residues" evidence="2">
    <location>
        <begin position="156"/>
        <end position="175"/>
    </location>
</feature>
<dbReference type="EMBL" id="LASV01000103">
    <property type="protein sequence ID" value="KKA23370.1"/>
    <property type="molecule type" value="Genomic_DNA"/>
</dbReference>
<keyword evidence="1 4" id="KW-0808">Transferase</keyword>
<dbReference type="Gene3D" id="1.10.8.790">
    <property type="entry name" value="RNA-dependent RNA polymerase, slab domain, helical subdomain-like"/>
    <property type="match status" value="1"/>
</dbReference>
<keyword evidence="5" id="KW-1185">Reference proteome</keyword>
<dbReference type="PANTHER" id="PTHR23079">
    <property type="entry name" value="RNA-DEPENDENT RNA POLYMERASE"/>
    <property type="match status" value="1"/>
</dbReference>
<dbReference type="RefSeq" id="XP_013329982.1">
    <property type="nucleotide sequence ID" value="XM_013474528.1"/>
</dbReference>
<comment type="catalytic activity">
    <reaction evidence="1">
        <text>RNA(n) + a ribonucleoside 5'-triphosphate = RNA(n+1) + diphosphate</text>
        <dbReference type="Rhea" id="RHEA:21248"/>
        <dbReference type="Rhea" id="RHEA-COMP:14527"/>
        <dbReference type="Rhea" id="RHEA-COMP:17342"/>
        <dbReference type="ChEBI" id="CHEBI:33019"/>
        <dbReference type="ChEBI" id="CHEBI:61557"/>
        <dbReference type="ChEBI" id="CHEBI:140395"/>
        <dbReference type="EC" id="2.7.7.48"/>
    </reaction>
</comment>
<dbReference type="GO" id="GO:0031380">
    <property type="term" value="C:nuclear RNA-directed RNA polymerase complex"/>
    <property type="evidence" value="ECO:0007669"/>
    <property type="project" value="TreeGrafter"/>
</dbReference>
<dbReference type="STRING" id="1408163.A0A0F4YZ55"/>
<comment type="similarity">
    <text evidence="1">Belongs to the RdRP family.</text>
</comment>
<dbReference type="InterPro" id="IPR057596">
    <property type="entry name" value="RDRP_core"/>
</dbReference>
<organism evidence="4 5">
    <name type="scientific">Rasamsonia emersonii (strain ATCC 16479 / CBS 393.64 / IMI 116815)</name>
    <dbReference type="NCBI Taxonomy" id="1408163"/>
    <lineage>
        <taxon>Eukaryota</taxon>
        <taxon>Fungi</taxon>
        <taxon>Dikarya</taxon>
        <taxon>Ascomycota</taxon>
        <taxon>Pezizomycotina</taxon>
        <taxon>Eurotiomycetes</taxon>
        <taxon>Eurotiomycetidae</taxon>
        <taxon>Eurotiales</taxon>
        <taxon>Trichocomaceae</taxon>
        <taxon>Rasamsonia</taxon>
    </lineage>
</organism>
<keyword evidence="1 4" id="KW-0548">Nucleotidyltransferase</keyword>
<dbReference type="Proteomes" id="UP000053958">
    <property type="component" value="Unassembled WGS sequence"/>
</dbReference>
<proteinExistence type="inferred from homology"/>
<comment type="caution">
    <text evidence="4">The sequence shown here is derived from an EMBL/GenBank/DDBJ whole genome shotgun (WGS) entry which is preliminary data.</text>
</comment>
<evidence type="ECO:0000313" key="4">
    <source>
        <dbReference type="EMBL" id="KKA23370.1"/>
    </source>
</evidence>
<dbReference type="GeneID" id="25314975"/>
<reference evidence="4 5" key="1">
    <citation type="submission" date="2015-04" db="EMBL/GenBank/DDBJ databases">
        <authorList>
            <person name="Heijne W.H."/>
            <person name="Fedorova N.D."/>
            <person name="Nierman W.C."/>
            <person name="Vollebregt A.W."/>
            <person name="Zhao Z."/>
            <person name="Wu L."/>
            <person name="Kumar M."/>
            <person name="Stam H."/>
            <person name="van den Berg M.A."/>
            <person name="Pel H.J."/>
        </authorList>
    </citation>
    <scope>NUCLEOTIDE SEQUENCE [LARGE SCALE GENOMIC DNA]</scope>
    <source>
        <strain evidence="4 5">CBS 393.64</strain>
    </source>
</reference>
<dbReference type="GO" id="GO:0003723">
    <property type="term" value="F:RNA binding"/>
    <property type="evidence" value="ECO:0007669"/>
    <property type="project" value="UniProtKB-KW"/>
</dbReference>
<gene>
    <name evidence="4" type="ORF">T310_2624</name>
</gene>
<dbReference type="InterPro" id="IPR007855">
    <property type="entry name" value="RDRP"/>
</dbReference>
<feature type="compositionally biased region" description="Polar residues" evidence="2">
    <location>
        <begin position="245"/>
        <end position="256"/>
    </location>
</feature>
<dbReference type="Pfam" id="PF05183">
    <property type="entry name" value="RdRP"/>
    <property type="match status" value="1"/>
</dbReference>